<proteinExistence type="predicted"/>
<comment type="caution">
    <text evidence="1">The sequence shown here is derived from an EMBL/GenBank/DDBJ whole genome shotgun (WGS) entry which is preliminary data.</text>
</comment>
<dbReference type="Proteomes" id="UP000829447">
    <property type="component" value="Linkage Group LG28"/>
</dbReference>
<protein>
    <submittedName>
        <fullName evidence="1">Uncharacterized protein</fullName>
    </submittedName>
</protein>
<feature type="non-terminal residue" evidence="1">
    <location>
        <position position="291"/>
    </location>
</feature>
<accession>A0ACC5XV30</accession>
<gene>
    <name evidence="1" type="ORF">PGIGA_G00172370</name>
</gene>
<keyword evidence="2" id="KW-1185">Reference proteome</keyword>
<organism evidence="1 2">
    <name type="scientific">Pangasianodon gigas</name>
    <name type="common">Mekong giant catfish</name>
    <name type="synonym">Pangasius gigas</name>
    <dbReference type="NCBI Taxonomy" id="30993"/>
    <lineage>
        <taxon>Eukaryota</taxon>
        <taxon>Metazoa</taxon>
        <taxon>Chordata</taxon>
        <taxon>Craniata</taxon>
        <taxon>Vertebrata</taxon>
        <taxon>Euteleostomi</taxon>
        <taxon>Actinopterygii</taxon>
        <taxon>Neopterygii</taxon>
        <taxon>Teleostei</taxon>
        <taxon>Ostariophysi</taxon>
        <taxon>Siluriformes</taxon>
        <taxon>Pangasiidae</taxon>
        <taxon>Pangasianodon</taxon>
    </lineage>
</organism>
<reference evidence="1 2" key="1">
    <citation type="journal article" date="2022" name="bioRxiv">
        <title>An ancient truncated duplication of the anti-Mullerian hormone receptor type 2 gene is a potential conserved master sex determinant in the Pangasiidae catfish family.</title>
        <authorList>
            <person name="Wen M."/>
            <person name="Pan Q."/>
            <person name="Jouanno E."/>
            <person name="Montfort J."/>
            <person name="Zahm M."/>
            <person name="Cabau C."/>
            <person name="Klopp C."/>
            <person name="Iampietro C."/>
            <person name="Roques C."/>
            <person name="Bouchez O."/>
            <person name="Castinel A."/>
            <person name="Donnadieu C."/>
            <person name="Parrinello H."/>
            <person name="Poncet C."/>
            <person name="Belmonte E."/>
            <person name="Gautier V."/>
            <person name="Avarre J.-C."/>
            <person name="Dugue R."/>
            <person name="Gustiano R."/>
            <person name="Ha T.T.T."/>
            <person name="Campet M."/>
            <person name="Sriphairoj K."/>
            <person name="Ribolli J."/>
            <person name="de Almeida F.L."/>
            <person name="Desvignes T."/>
            <person name="Postlethwait J.H."/>
            <person name="Bucao C.F."/>
            <person name="Robinson-Rechavi M."/>
            <person name="Bobe J."/>
            <person name="Herpin A."/>
            <person name="Guiguen Y."/>
        </authorList>
    </citation>
    <scope>NUCLEOTIDE SEQUENCE [LARGE SCALE GENOMIC DNA]</scope>
    <source>
        <strain evidence="1">YG-Dec2019</strain>
    </source>
</reference>
<sequence>FVFLFFRSGSIVTNSSLEFSANGTIPTDSTVKDALVNATTTNSSLNIIPNSINVTQAPVTNTPSTNTSSTNTTSTTSTATNTSSTNTSSTNTTSKNTSSTNTTSNSSTATNTSSTNTTSNSSTATNTSSTNTTSTNTTSNTTTPTNTSSTNTTSNSTTATNTSSTNTSSTNTTSTSSTNTTTPVVAAVFNLVFSISETFDAALANTSSPQFAAKASSIRNQLEPIYRQIFKNFLRMIIHSFRSGSIVTNSSLEFSANSTIPTDSTVKDALVNATTTNSSLNILTTSINVTQ</sequence>
<dbReference type="EMBL" id="CM040481">
    <property type="protein sequence ID" value="MCI4394761.1"/>
    <property type="molecule type" value="Genomic_DNA"/>
</dbReference>
<feature type="non-terminal residue" evidence="1">
    <location>
        <position position="1"/>
    </location>
</feature>
<evidence type="ECO:0000313" key="2">
    <source>
        <dbReference type="Proteomes" id="UP000829447"/>
    </source>
</evidence>
<evidence type="ECO:0000313" key="1">
    <source>
        <dbReference type="EMBL" id="MCI4394761.1"/>
    </source>
</evidence>
<name>A0ACC5XV30_PANGG</name>